<feature type="transmembrane region" description="Helical" evidence="2">
    <location>
        <begin position="35"/>
        <end position="55"/>
    </location>
</feature>
<sequence length="1833" mass="200007">MPEDSLAAWQVQSQKAPMEARELHRQLWHRWRPGWYAFVLAVNATATVLLFPHPYDDPYVESPRNCFSVLMLASLGSGCMAAWLRKRAGASPHVKSASDYAILNWCHSLLATMARPPTDLVYGVLPNTYLSSLSCYPDSYLLLVSCRASLYLLCSVCMQKLIASRLELLELSSKQAFGGRCICCLVRVQACTVSLAVILLSLCLCFLVLEVPLLTVSWALTLALVAGVLTAVVNVLASMMAACILTKSLLVLRRVLRMAKLSDASVAVQLSLRRARRLAGLQTMGVSCSLVLTILGIPCGLRSFTDRDTSAKDAIFFLGMPIWAAVGIQAADVLGNALAAVLLSGGHRLPKVDQVPGQQLGCWPCRCQTKAPVEQERDWSPMWKAKVEELSLRGMTLRSLLCFYQGMLLPMPGWNFAPSDHKTKDVVRRAIIPLTSREESAYAVSALNRDGPRSFKDLLAAIISDALQENSFTLAAKLLDEDCTFVCEMLAQSGRLDDTYWVCAFAVNQHICICHSNPYDRDPLTNELHPVCSCSSVNLVDPDGRSTASEVNKFDDMMHHLVETGGCRQVIAVDQSHDLFRGLDASYLPAVTLNSEPDETDSWMGIKCGFFFEDITLTFEAAVVGHIGGYHAEDSHASFHFVAWGFCEGGVIPVFVCKLCRLLGYAGQRVGEASHPGPDLGDGQLAMLISLVQLLIQMVAKLSNASEIQSIVAQADATVQGLSASTQGGAENARQVRVEEPEGEWTQVRKKKRGKGKGDDTAQSAPLADVAPRNGKKGGKEKPEKVGKARPCDAANGPRSEGKKGQGKGEGVGERRAFERPELKHDEWELRQEDWHATLVTSEQLEDYNKAGESLLVLAKNREEAEVLQILASGRSFKSSLLVVYRHDEGSLSMPFWQKGRAALHRVEILKFQVNGVALATLKGEKKVVSIKAVPTTVLRLALIQQLASAADWAAATKNLRSFAMTRAAAVKDLWGGAVEQKRGATLVALVRVPDDQVQALLQKSGVGGLFWEPLQRSVAGVNLGVRWIDANEGENEVDYFQRCLLMKPAWGLVAGRKQIGIRVDRSTELVIRSWRLPNLPHEWTQDDVMKVVQEAGLEQVTVTGRLTRKGTATWFVRGAASLDVLAIPVEQGSPPKQTLYYLLPATPSPRGPSARQPLPRQTPVVVETNQFKVVQKPLAGEQETGEGRPEGDVKRQAIGLREVPDGTKLIQIQRDGNCLPGCVAQAVAWHKNASRPMPTSRMRAEVVAYMRRKQAHFAPFWDKRDTNDVEGGVPDFESYLKEAAMEGKYWGHLEIMAAADLFSLAVYIIPAEASLTPTKVGTGNFPVALSFERGTGKIGHYDLLVPALDGGPLPAVITNIQEIGDTKGGRGGGVRDHPNDTAEGSDAAWTVYTRNAEGVHVPVGRVSGAVVPPPAPVRPSASTAGGGSSRKGAPSAATGGAASCSLVAAFARGARRCELSRDSSRCSNDAEDDVAVLADVEGIETEPAEPTRRKKSKIWEWTCPVPDCGFTCGGSFWSFRKNKHIRAWHPERMKELNLRGVIDEPIEVRDDAVVTWRCPVCLKAFPAEWNLTGDKLRQWKLAHGARAHPEENIAIFKRRTARPCNAPKATQAVRAKGVSSRLSQIKRGIGGHSGLFTIDVPATQPGRRSAAYFVCRHCKCLAHTAKLLAKMPCEAVVGMSQQRQALIQRLAKQKEDATLDERLRSGAAELVNFLTAGAGEGEASKQHIARDHELEAIPWPMEDKSFAVRFVCVACCRLAGNERGFPKGTCKGEKAFAKYRQRWLRELEPWLKDDGPRGRAARQAKSKLGILDEPSPPELPRGLVGGGEERAA</sequence>
<keyword evidence="2" id="KW-0472">Membrane</keyword>
<feature type="transmembrane region" description="Helical" evidence="2">
    <location>
        <begin position="278"/>
        <end position="297"/>
    </location>
</feature>
<feature type="domain" description="OTU" evidence="3">
    <location>
        <begin position="1208"/>
        <end position="1348"/>
    </location>
</feature>
<gene>
    <name evidence="4" type="ORF">SNAT2548_LOCUS14510</name>
</gene>
<keyword evidence="2" id="KW-1133">Transmembrane helix</keyword>
<protein>
    <recommendedName>
        <fullName evidence="3">OTU domain-containing protein</fullName>
    </recommendedName>
</protein>
<dbReference type="GO" id="GO:0016579">
    <property type="term" value="P:protein deubiquitination"/>
    <property type="evidence" value="ECO:0007669"/>
    <property type="project" value="TreeGrafter"/>
</dbReference>
<dbReference type="EMBL" id="CAJNDS010001702">
    <property type="protein sequence ID" value="CAE7273468.1"/>
    <property type="molecule type" value="Genomic_DNA"/>
</dbReference>
<accession>A0A812N2I7</accession>
<name>A0A812N2I7_9DINO</name>
<feature type="region of interest" description="Disordered" evidence="1">
    <location>
        <begin position="724"/>
        <end position="820"/>
    </location>
</feature>
<dbReference type="PANTHER" id="PTHR12419">
    <property type="entry name" value="OTU DOMAIN CONTAINING PROTEIN"/>
    <property type="match status" value="1"/>
</dbReference>
<feature type="compositionally biased region" description="Basic and acidic residues" evidence="1">
    <location>
        <begin position="778"/>
        <end position="791"/>
    </location>
</feature>
<dbReference type="CDD" id="cd22744">
    <property type="entry name" value="OTU"/>
    <property type="match status" value="1"/>
</dbReference>
<comment type="caution">
    <text evidence="4">The sequence shown here is derived from an EMBL/GenBank/DDBJ whole genome shotgun (WGS) entry which is preliminary data.</text>
</comment>
<evidence type="ECO:0000259" key="3">
    <source>
        <dbReference type="PROSITE" id="PS50802"/>
    </source>
</evidence>
<dbReference type="Pfam" id="PF02338">
    <property type="entry name" value="OTU"/>
    <property type="match status" value="1"/>
</dbReference>
<feature type="compositionally biased region" description="Basic and acidic residues" evidence="1">
    <location>
        <begin position="811"/>
        <end position="820"/>
    </location>
</feature>
<evidence type="ECO:0000256" key="1">
    <source>
        <dbReference type="SAM" id="MobiDB-lite"/>
    </source>
</evidence>
<reference evidence="4" key="1">
    <citation type="submission" date="2021-02" db="EMBL/GenBank/DDBJ databases">
        <authorList>
            <person name="Dougan E. K."/>
            <person name="Rhodes N."/>
            <person name="Thang M."/>
            <person name="Chan C."/>
        </authorList>
    </citation>
    <scope>NUCLEOTIDE SEQUENCE</scope>
</reference>
<dbReference type="Gene3D" id="3.90.70.80">
    <property type="match status" value="1"/>
</dbReference>
<feature type="transmembrane region" description="Helical" evidence="2">
    <location>
        <begin position="221"/>
        <end position="252"/>
    </location>
</feature>
<dbReference type="SUPFAM" id="SSF54001">
    <property type="entry name" value="Cysteine proteinases"/>
    <property type="match status" value="1"/>
</dbReference>
<feature type="transmembrane region" description="Helical" evidence="2">
    <location>
        <begin position="184"/>
        <end position="209"/>
    </location>
</feature>
<evidence type="ECO:0000256" key="2">
    <source>
        <dbReference type="SAM" id="Phobius"/>
    </source>
</evidence>
<organism evidence="4 5">
    <name type="scientific">Symbiodinium natans</name>
    <dbReference type="NCBI Taxonomy" id="878477"/>
    <lineage>
        <taxon>Eukaryota</taxon>
        <taxon>Sar</taxon>
        <taxon>Alveolata</taxon>
        <taxon>Dinophyceae</taxon>
        <taxon>Suessiales</taxon>
        <taxon>Symbiodiniaceae</taxon>
        <taxon>Symbiodinium</taxon>
    </lineage>
</organism>
<feature type="region of interest" description="Disordered" evidence="1">
    <location>
        <begin position="1365"/>
        <end position="1386"/>
    </location>
</feature>
<feature type="region of interest" description="Disordered" evidence="1">
    <location>
        <begin position="1408"/>
        <end position="1438"/>
    </location>
</feature>
<dbReference type="Proteomes" id="UP000604046">
    <property type="component" value="Unassembled WGS sequence"/>
</dbReference>
<feature type="region of interest" description="Disordered" evidence="1">
    <location>
        <begin position="1793"/>
        <end position="1833"/>
    </location>
</feature>
<dbReference type="InterPro" id="IPR038765">
    <property type="entry name" value="Papain-like_cys_pep_sf"/>
</dbReference>
<evidence type="ECO:0000313" key="4">
    <source>
        <dbReference type="EMBL" id="CAE7273468.1"/>
    </source>
</evidence>
<dbReference type="InterPro" id="IPR050704">
    <property type="entry name" value="Peptidase_C85-like"/>
</dbReference>
<keyword evidence="2" id="KW-0812">Transmembrane</keyword>
<dbReference type="GO" id="GO:0004843">
    <property type="term" value="F:cysteine-type deubiquitinase activity"/>
    <property type="evidence" value="ECO:0007669"/>
    <property type="project" value="TreeGrafter"/>
</dbReference>
<dbReference type="PROSITE" id="PS50802">
    <property type="entry name" value="OTU"/>
    <property type="match status" value="1"/>
</dbReference>
<dbReference type="InterPro" id="IPR003323">
    <property type="entry name" value="OTU_dom"/>
</dbReference>
<feature type="transmembrane region" description="Helical" evidence="2">
    <location>
        <begin position="67"/>
        <end position="85"/>
    </location>
</feature>
<proteinExistence type="predicted"/>
<keyword evidence="5" id="KW-1185">Reference proteome</keyword>
<feature type="compositionally biased region" description="Basic and acidic residues" evidence="1">
    <location>
        <begin position="1365"/>
        <end position="1381"/>
    </location>
</feature>
<dbReference type="OrthoDB" id="476602at2759"/>
<evidence type="ECO:0000313" key="5">
    <source>
        <dbReference type="Proteomes" id="UP000604046"/>
    </source>
</evidence>